<dbReference type="Gramene" id="TraesCAD_scaffold_022571_01G000100.1">
    <property type="protein sequence ID" value="TraesCAD_scaffold_022571_01G000100.1"/>
    <property type="gene ID" value="TraesCAD_scaffold_022571_01G000100"/>
</dbReference>
<dbReference type="Gramene" id="TraesJUL2D03G01152550.1">
    <property type="protein sequence ID" value="TraesJUL2D03G01152550.1.CDS1"/>
    <property type="gene ID" value="TraesJUL2D03G01152550"/>
</dbReference>
<dbReference type="SMR" id="A0A1D5UWG9"/>
<dbReference type="Gramene" id="TraesWEE_scaffold_018613_01G000200.1">
    <property type="protein sequence ID" value="TraesWEE_scaffold_018613_01G000200.1"/>
    <property type="gene ID" value="TraesWEE_scaffold_018613_01G000200"/>
</dbReference>
<sequence length="245" mass="28359">MATSVLHHLADVAQNKRNPILSLPSCATRLRINPACFAMPEDAGARDAKRRHRCHDEPPRSPDVKRRRRDDARVVPPHTSRKRETVKHHRDEESPESKRRRHYDDRRGTSSWSRSSFGSTRLATGGEVHAASREDPRRTAKNLERERARETTRGSSSSRFEPRAMPDPCAAQGQRHLPVAAIARPRAVSLDVRPPQEYTESFEEAKLRRMEIQRKREEARREMDKVVQAVYFNDPYISPLDMFKR</sequence>
<dbReference type="OrthoDB" id="696700at2759"/>
<feature type="compositionally biased region" description="Basic residues" evidence="2">
    <location>
        <begin position="79"/>
        <end position="88"/>
    </location>
</feature>
<name>A0A1D5UWG9_WHEAT</name>
<dbReference type="Gramene" id="TraesSYM2D03G01160810.1">
    <property type="protein sequence ID" value="TraesSYM2D03G01160810.1.CDS1"/>
    <property type="gene ID" value="TraesSYM2D03G01160810"/>
</dbReference>
<organism evidence="3">
    <name type="scientific">Triticum aestivum</name>
    <name type="common">Wheat</name>
    <dbReference type="NCBI Taxonomy" id="4565"/>
    <lineage>
        <taxon>Eukaryota</taxon>
        <taxon>Viridiplantae</taxon>
        <taxon>Streptophyta</taxon>
        <taxon>Embryophyta</taxon>
        <taxon>Tracheophyta</taxon>
        <taxon>Spermatophyta</taxon>
        <taxon>Magnoliopsida</taxon>
        <taxon>Liliopsida</taxon>
        <taxon>Poales</taxon>
        <taxon>Poaceae</taxon>
        <taxon>BOP clade</taxon>
        <taxon>Pooideae</taxon>
        <taxon>Triticodae</taxon>
        <taxon>Triticeae</taxon>
        <taxon>Triticinae</taxon>
        <taxon>Triticum</taxon>
    </lineage>
</organism>
<accession>A0A1D5UWG9</accession>
<dbReference type="Gramene" id="TraesNOR2D03G01162340.1">
    <property type="protein sequence ID" value="TraesNOR2D03G01162340.1.CDS1"/>
    <property type="gene ID" value="TraesNOR2D03G01162340"/>
</dbReference>
<dbReference type="Gramene" id="TraesROB_scaffold_008332_01G000200.1">
    <property type="protein sequence ID" value="TraesROB_scaffold_008332_01G000200.1"/>
    <property type="gene ID" value="TraesROB_scaffold_008332_01G000200"/>
</dbReference>
<dbReference type="Gramene" id="TraesSTA2D03G01135000.1">
    <property type="protein sequence ID" value="TraesSTA2D03G01135000.1.CDS1"/>
    <property type="gene ID" value="TraesSTA2D03G01135000"/>
</dbReference>
<proteinExistence type="predicted"/>
<dbReference type="Gramene" id="TraesCS2D03G0418400.1">
    <property type="protein sequence ID" value="TraesCS2D03G0418400.1.CDS1"/>
    <property type="gene ID" value="TraesCS2D03G0418400"/>
</dbReference>
<feature type="compositionally biased region" description="Basic and acidic residues" evidence="2">
    <location>
        <begin position="54"/>
        <end position="73"/>
    </location>
</feature>
<reference evidence="3" key="2">
    <citation type="submission" date="2018-10" db="UniProtKB">
        <authorList>
            <consortium name="EnsemblPlants"/>
        </authorList>
    </citation>
    <scope>IDENTIFICATION</scope>
</reference>
<dbReference type="Gramene" id="TraesLAC2D03G01097890.1">
    <property type="protein sequence ID" value="TraesLAC2D03G01097890.1.CDS1"/>
    <property type="gene ID" value="TraesLAC2D03G01097890"/>
</dbReference>
<dbReference type="Gramene" id="TraesPARA_EIv1.0_0669980.1">
    <property type="protein sequence ID" value="TraesPARA_EIv1.0_0669980.1.CDS1"/>
    <property type="gene ID" value="TraesPARA_EIv1.0_0669980"/>
</dbReference>
<dbReference type="OMA" id="KEESHAR"/>
<evidence type="ECO:0000256" key="2">
    <source>
        <dbReference type="SAM" id="MobiDB-lite"/>
    </source>
</evidence>
<dbReference type="Gramene" id="TraesJAG2D03G01152830.1">
    <property type="protein sequence ID" value="TraesJAG2D03G01152830.1.CDS1"/>
    <property type="gene ID" value="TraesJAG2D03G01152830"/>
</dbReference>
<evidence type="ECO:0000256" key="1">
    <source>
        <dbReference type="SAM" id="Coils"/>
    </source>
</evidence>
<dbReference type="Gramene" id="TraesCLE_scaffold_021885_01G000200.1">
    <property type="protein sequence ID" value="TraesCLE_scaffold_021885_01G000200.1"/>
    <property type="gene ID" value="TraesCLE_scaffold_021885_01G000200"/>
</dbReference>
<dbReference type="AlphaFoldDB" id="A0A1D5UWG9"/>
<dbReference type="Gramene" id="TraesARI2D03G01162270.1">
    <property type="protein sequence ID" value="TraesARI2D03G01162270.1.CDS1"/>
    <property type="gene ID" value="TraesARI2D03G01162270"/>
</dbReference>
<protein>
    <submittedName>
        <fullName evidence="3">Uncharacterized protein</fullName>
    </submittedName>
</protein>
<dbReference type="Gramene" id="TraesMAC2D03G01144510.1">
    <property type="protein sequence ID" value="TraesMAC2D03G01144510.1.CDS1"/>
    <property type="gene ID" value="TraesMAC2D03G01144510"/>
</dbReference>
<evidence type="ECO:0000313" key="4">
    <source>
        <dbReference type="Proteomes" id="UP000019116"/>
    </source>
</evidence>
<dbReference type="EnsemblPlants" id="TraesCS2D02G200000.1">
    <property type="protein sequence ID" value="TraesCS2D02G200000.1.cds1"/>
    <property type="gene ID" value="TraesCS2D02G200000"/>
</dbReference>
<dbReference type="Gramene" id="TraesLDM2D03G01146970.1">
    <property type="protein sequence ID" value="TraesLDM2D03G01146970.1.CDS1"/>
    <property type="gene ID" value="TraesLDM2D03G01146970"/>
</dbReference>
<reference evidence="3" key="1">
    <citation type="submission" date="2018-08" db="EMBL/GenBank/DDBJ databases">
        <authorList>
            <person name="Rossello M."/>
        </authorList>
    </citation>
    <scope>NUCLEOTIDE SEQUENCE [LARGE SCALE GENOMIC DNA]</scope>
    <source>
        <strain evidence="3">cv. Chinese Spring</strain>
    </source>
</reference>
<feature type="compositionally biased region" description="Basic and acidic residues" evidence="2">
    <location>
        <begin position="130"/>
        <end position="152"/>
    </location>
</feature>
<keyword evidence="1" id="KW-0175">Coiled coil</keyword>
<feature type="region of interest" description="Disordered" evidence="2">
    <location>
        <begin position="43"/>
        <end position="164"/>
    </location>
</feature>
<feature type="compositionally biased region" description="Low complexity" evidence="2">
    <location>
        <begin position="109"/>
        <end position="121"/>
    </location>
</feature>
<dbReference type="Gramene" id="TraesCS2D02G200000.1">
    <property type="protein sequence ID" value="TraesCS2D02G200000.1.cds1"/>
    <property type="gene ID" value="TraesCS2D02G200000"/>
</dbReference>
<keyword evidence="4" id="KW-1185">Reference proteome</keyword>
<feature type="compositionally biased region" description="Basic and acidic residues" evidence="2">
    <location>
        <begin position="89"/>
        <end position="108"/>
    </location>
</feature>
<evidence type="ECO:0000313" key="3">
    <source>
        <dbReference type="EnsemblPlants" id="TraesCS2D02G200000.1.cds1"/>
    </source>
</evidence>
<feature type="coiled-coil region" evidence="1">
    <location>
        <begin position="202"/>
        <end position="229"/>
    </location>
</feature>
<dbReference type="Proteomes" id="UP000019116">
    <property type="component" value="Chromosome 2D"/>
</dbReference>